<dbReference type="PROSITE" id="PS50126">
    <property type="entry name" value="S1"/>
    <property type="match status" value="4"/>
</dbReference>
<dbReference type="Gene3D" id="2.40.50.140">
    <property type="entry name" value="Nucleic acid-binding proteins"/>
    <property type="match status" value="3"/>
</dbReference>
<protein>
    <submittedName>
        <fullName evidence="7">S1 RNA-binding domain-containing protein</fullName>
    </submittedName>
</protein>
<evidence type="ECO:0000313" key="7">
    <source>
        <dbReference type="EMBL" id="MFB9350993.1"/>
    </source>
</evidence>
<dbReference type="Pfam" id="PF00575">
    <property type="entry name" value="S1"/>
    <property type="match status" value="3"/>
</dbReference>
<evidence type="ECO:0000259" key="6">
    <source>
        <dbReference type="PROSITE" id="PS50126"/>
    </source>
</evidence>
<comment type="similarity">
    <text evidence="1">Belongs to the bacterial ribosomal protein bS1 family.</text>
</comment>
<dbReference type="RefSeq" id="WP_380956528.1">
    <property type="nucleotide sequence ID" value="NZ_JBHMDI010000097.1"/>
</dbReference>
<feature type="domain" description="S1 motif" evidence="6">
    <location>
        <begin position="640"/>
        <end position="708"/>
    </location>
</feature>
<gene>
    <name evidence="7" type="ORF">ACFFUA_26740</name>
</gene>
<feature type="coiled-coil region" evidence="4">
    <location>
        <begin position="352"/>
        <end position="379"/>
    </location>
</feature>
<comment type="caution">
    <text evidence="7">The sequence shown here is derived from an EMBL/GenBank/DDBJ whole genome shotgun (WGS) entry which is preliminary data.</text>
</comment>
<keyword evidence="2" id="KW-0689">Ribosomal protein</keyword>
<feature type="domain" description="S1 motif" evidence="6">
    <location>
        <begin position="725"/>
        <end position="794"/>
    </location>
</feature>
<evidence type="ECO:0000256" key="5">
    <source>
        <dbReference type="SAM" id="MobiDB-lite"/>
    </source>
</evidence>
<feature type="domain" description="S1 motif" evidence="6">
    <location>
        <begin position="468"/>
        <end position="536"/>
    </location>
</feature>
<keyword evidence="4" id="KW-0175">Coiled coil</keyword>
<sequence>MIDSFEAAAECAEEALRDPGGLRFAHLPSLVAFVTRLPAEPDEAEWDPRELAEGVRLNRLLWELGLRGEAARLFDVLTARLMRLPGDTDRAVAAGNALAAVGMRLGRGEDVRTFLDLLAFDMADADVDEALALITFVNLAVVTLTLGDLDSAASRARSARSLLRHLDAPHSAEPREVLAAVEWRLADSGHGPGPGGREPVRRKPGEERPGPSSVALSAFAGQAADLVRETAGDDPRAFFSVAGLAVARVTAALRDGDAKALTTSVQVLEVTCQRLSAMLGADHPEVLGVLADLAAVQVESARVTRSPARLERAVAQLASVSGRLDARLGPEHPRSVATLTNLVTAQVESVRATDEADKADKAERTAQALTEQARRAGERLGADHPVTRLVRASSRTCRRIASRGDGPWGRGSTMLITLADTPSGWSTGRGAYRSFDEAVGRLGRREQPAGGGALLLAGGPRRRQPAPGDLVFGTVVDRRGGGLLLSLDGLTGVVPAGELSLRRDADPLLTVETGDRVQVMALGRRDAEGHAVLSLRRARSVEAWSELETVRAEDGHVTGTVIDAVRGGLVLDVGVRAFMPSGLAVRRQGDPPHGLLGTAVKAKIIELDRYRGLVHLSRRAWLEEADAALRPGLRRGRRSGQVRRGTVTEVLRDGAVVDLGTAVGLVPRSELSWRHVDDPSDVVRTGDRVHVRVLGPDVDGRRPLLSLKAAHDGPWRQFTTSHRPGEIVEATVVRLLSFGALIRVQEGIDGLVHRSELAGRRISRPEEVVSPGEQVFVALADIDYDRRRLSFSLREADEALGADPERAELDLARYGMAEHYDSRGNIVHPDGLDAEADAWLPGSWGQREQWERRSQEAVFRFVRHQAWVVARRDGSSRP</sequence>
<dbReference type="InterPro" id="IPR050437">
    <property type="entry name" value="Ribos_protein_bS1-like"/>
</dbReference>
<dbReference type="SMART" id="SM00316">
    <property type="entry name" value="S1"/>
    <property type="match status" value="4"/>
</dbReference>
<feature type="domain" description="S1 motif" evidence="6">
    <location>
        <begin position="554"/>
        <end position="619"/>
    </location>
</feature>
<evidence type="ECO:0000256" key="3">
    <source>
        <dbReference type="ARBA" id="ARBA00023274"/>
    </source>
</evidence>
<dbReference type="PANTHER" id="PTHR10724:SF7">
    <property type="entry name" value="SMALL RIBOSOMAL SUBUNIT PROTEIN BS1C"/>
    <property type="match status" value="1"/>
</dbReference>
<feature type="compositionally biased region" description="Basic and acidic residues" evidence="5">
    <location>
        <begin position="198"/>
        <end position="209"/>
    </location>
</feature>
<dbReference type="InterPro" id="IPR012340">
    <property type="entry name" value="NA-bd_OB-fold"/>
</dbReference>
<dbReference type="SUPFAM" id="SSF50249">
    <property type="entry name" value="Nucleic acid-binding proteins"/>
    <property type="match status" value="4"/>
</dbReference>
<evidence type="ECO:0000256" key="1">
    <source>
        <dbReference type="ARBA" id="ARBA00006767"/>
    </source>
</evidence>
<evidence type="ECO:0000256" key="4">
    <source>
        <dbReference type="SAM" id="Coils"/>
    </source>
</evidence>
<reference evidence="7 8" key="1">
    <citation type="submission" date="2024-09" db="EMBL/GenBank/DDBJ databases">
        <authorList>
            <person name="Sun Q."/>
            <person name="Mori K."/>
        </authorList>
    </citation>
    <scope>NUCLEOTIDE SEQUENCE [LARGE SCALE GENOMIC DNA]</scope>
    <source>
        <strain evidence="7 8">JCM 9767</strain>
    </source>
</reference>
<dbReference type="InterPro" id="IPR003029">
    <property type="entry name" value="S1_domain"/>
</dbReference>
<dbReference type="PANTHER" id="PTHR10724">
    <property type="entry name" value="30S RIBOSOMAL PROTEIN S1"/>
    <property type="match status" value="1"/>
</dbReference>
<keyword evidence="3" id="KW-0687">Ribonucleoprotein</keyword>
<accession>A0ABV5LFR8</accession>
<dbReference type="InterPro" id="IPR011990">
    <property type="entry name" value="TPR-like_helical_dom_sf"/>
</dbReference>
<organism evidence="7 8">
    <name type="scientific">Streptomyces heliomycini</name>
    <dbReference type="NCBI Taxonomy" id="284032"/>
    <lineage>
        <taxon>Bacteria</taxon>
        <taxon>Bacillati</taxon>
        <taxon>Actinomycetota</taxon>
        <taxon>Actinomycetes</taxon>
        <taxon>Kitasatosporales</taxon>
        <taxon>Streptomycetaceae</taxon>
        <taxon>Streptomyces</taxon>
    </lineage>
</organism>
<dbReference type="CDD" id="cd04465">
    <property type="entry name" value="S1_RPS1_repeat_ec2_hs2"/>
    <property type="match status" value="1"/>
</dbReference>
<dbReference type="Gene3D" id="1.25.40.10">
    <property type="entry name" value="Tetratricopeptide repeat domain"/>
    <property type="match status" value="1"/>
</dbReference>
<dbReference type="EMBL" id="JBHMDI010000097">
    <property type="protein sequence ID" value="MFB9350993.1"/>
    <property type="molecule type" value="Genomic_DNA"/>
</dbReference>
<feature type="region of interest" description="Disordered" evidence="5">
    <location>
        <begin position="186"/>
        <end position="212"/>
    </location>
</feature>
<proteinExistence type="inferred from homology"/>
<dbReference type="InterPro" id="IPR035104">
    <property type="entry name" value="Ribosomal_protein_S1-like"/>
</dbReference>
<evidence type="ECO:0000313" key="8">
    <source>
        <dbReference type="Proteomes" id="UP001589753"/>
    </source>
</evidence>
<name>A0ABV5LFR8_9ACTN</name>
<dbReference type="PRINTS" id="PR00681">
    <property type="entry name" value="RIBOSOMALS1"/>
</dbReference>
<evidence type="ECO:0000256" key="2">
    <source>
        <dbReference type="ARBA" id="ARBA00022980"/>
    </source>
</evidence>
<dbReference type="Proteomes" id="UP001589753">
    <property type="component" value="Unassembled WGS sequence"/>
</dbReference>
<keyword evidence="8" id="KW-1185">Reference proteome</keyword>